<feature type="compositionally biased region" description="Polar residues" evidence="1">
    <location>
        <begin position="217"/>
        <end position="232"/>
    </location>
</feature>
<feature type="compositionally biased region" description="Polar residues" evidence="1">
    <location>
        <begin position="128"/>
        <end position="170"/>
    </location>
</feature>
<feature type="compositionally biased region" description="Polar residues" evidence="1">
    <location>
        <begin position="31"/>
        <end position="47"/>
    </location>
</feature>
<reference evidence="2 3" key="1">
    <citation type="submission" date="2018-06" db="EMBL/GenBank/DDBJ databases">
        <title>Genome Sequence of the Brown Rot Fungal Pathogen Monilinia fructigena.</title>
        <authorList>
            <person name="Landi L."/>
            <person name="De Miccolis Angelini R.M."/>
            <person name="Pollastro S."/>
            <person name="Abate D."/>
            <person name="Faretra F."/>
            <person name="Romanazzi G."/>
        </authorList>
    </citation>
    <scope>NUCLEOTIDE SEQUENCE [LARGE SCALE GENOMIC DNA]</scope>
    <source>
        <strain evidence="2 3">Mfrg269</strain>
    </source>
</reference>
<feature type="compositionally biased region" description="Low complexity" evidence="1">
    <location>
        <begin position="179"/>
        <end position="216"/>
    </location>
</feature>
<dbReference type="EMBL" id="QKRW01000004">
    <property type="protein sequence ID" value="RAL67258.1"/>
    <property type="molecule type" value="Genomic_DNA"/>
</dbReference>
<name>A0A395J526_9HELO</name>
<sequence>MVDLGKHHKVHKAMDIPAQAARPLQEPQRYYTPSQQHEPPYQRQQSPPGGFPARNGPAPFYVVAPGQQPPQADGPNLHKPMVVNHTLANSLHSPESQQPYPQRDPTPRIASGSKPPPLQTNSPPPLQYSTQQPQTGHRPQSTYSNPQELATSVYDTPVQQQNPHPYTQYNAYKPPQQPSQPSQPLYEPSAAPSANQPPQYSAYNPPQQESQPSEPSTRTSSGSTLHSIPQQL</sequence>
<dbReference type="OrthoDB" id="10255964at2759"/>
<proteinExistence type="predicted"/>
<keyword evidence="3" id="KW-1185">Reference proteome</keyword>
<accession>A0A395J526</accession>
<evidence type="ECO:0000313" key="3">
    <source>
        <dbReference type="Proteomes" id="UP000249056"/>
    </source>
</evidence>
<dbReference type="Proteomes" id="UP000249056">
    <property type="component" value="Unassembled WGS sequence"/>
</dbReference>
<feature type="compositionally biased region" description="Polar residues" evidence="1">
    <location>
        <begin position="86"/>
        <end position="100"/>
    </location>
</feature>
<feature type="compositionally biased region" description="Pro residues" evidence="1">
    <location>
        <begin position="114"/>
        <end position="126"/>
    </location>
</feature>
<evidence type="ECO:0000256" key="1">
    <source>
        <dbReference type="SAM" id="MobiDB-lite"/>
    </source>
</evidence>
<feature type="compositionally biased region" description="Low complexity" evidence="1">
    <location>
        <begin position="64"/>
        <end position="75"/>
    </location>
</feature>
<evidence type="ECO:0000313" key="2">
    <source>
        <dbReference type="EMBL" id="RAL67258.1"/>
    </source>
</evidence>
<feature type="region of interest" description="Disordered" evidence="1">
    <location>
        <begin position="1"/>
        <end position="232"/>
    </location>
</feature>
<feature type="compositionally biased region" description="Basic residues" evidence="1">
    <location>
        <begin position="1"/>
        <end position="11"/>
    </location>
</feature>
<protein>
    <submittedName>
        <fullName evidence="2">Uncharacterized protein</fullName>
    </submittedName>
</protein>
<comment type="caution">
    <text evidence="2">The sequence shown here is derived from an EMBL/GenBank/DDBJ whole genome shotgun (WGS) entry which is preliminary data.</text>
</comment>
<gene>
    <name evidence="2" type="ORF">DID88_008024</name>
</gene>
<dbReference type="AlphaFoldDB" id="A0A395J526"/>
<organism evidence="2 3">
    <name type="scientific">Monilinia fructigena</name>
    <dbReference type="NCBI Taxonomy" id="38457"/>
    <lineage>
        <taxon>Eukaryota</taxon>
        <taxon>Fungi</taxon>
        <taxon>Dikarya</taxon>
        <taxon>Ascomycota</taxon>
        <taxon>Pezizomycotina</taxon>
        <taxon>Leotiomycetes</taxon>
        <taxon>Helotiales</taxon>
        <taxon>Sclerotiniaceae</taxon>
        <taxon>Monilinia</taxon>
    </lineage>
</organism>